<dbReference type="InterPro" id="IPR010432">
    <property type="entry name" value="RDD"/>
</dbReference>
<dbReference type="Proteomes" id="UP000278886">
    <property type="component" value="Chromosome"/>
</dbReference>
<dbReference type="EMBL" id="CP032630">
    <property type="protein sequence ID" value="AYF98373.1"/>
    <property type="molecule type" value="Genomic_DNA"/>
</dbReference>
<dbReference type="KEGG" id="lyd:D7I47_08950"/>
<evidence type="ECO:0000256" key="5">
    <source>
        <dbReference type="SAM" id="Phobius"/>
    </source>
</evidence>
<keyword evidence="4 5" id="KW-0472">Membrane</keyword>
<reference evidence="8" key="1">
    <citation type="submission" date="2018-09" db="EMBL/GenBank/DDBJ databases">
        <title>Genome sequencing of strain 2DFWR-13.</title>
        <authorList>
            <person name="Heo J."/>
            <person name="Kim S.-J."/>
            <person name="Kwon S.-W."/>
        </authorList>
    </citation>
    <scope>NUCLEOTIDE SEQUENCE [LARGE SCALE GENOMIC DNA]</scope>
    <source>
        <strain evidence="8">2DFWR-13</strain>
    </source>
</reference>
<evidence type="ECO:0000256" key="4">
    <source>
        <dbReference type="ARBA" id="ARBA00023136"/>
    </source>
</evidence>
<proteinExistence type="predicted"/>
<gene>
    <name evidence="7" type="ORF">D7I47_08950</name>
</gene>
<dbReference type="Pfam" id="PF06271">
    <property type="entry name" value="RDD"/>
    <property type="match status" value="1"/>
</dbReference>
<keyword evidence="3 5" id="KW-1133">Transmembrane helix</keyword>
<dbReference type="GO" id="GO:0016020">
    <property type="term" value="C:membrane"/>
    <property type="evidence" value="ECO:0007669"/>
    <property type="project" value="UniProtKB-SubCell"/>
</dbReference>
<evidence type="ECO:0000256" key="3">
    <source>
        <dbReference type="ARBA" id="ARBA00022989"/>
    </source>
</evidence>
<feature type="domain" description="RDD" evidence="6">
    <location>
        <begin position="32"/>
        <end position="161"/>
    </location>
</feature>
<evidence type="ECO:0000313" key="8">
    <source>
        <dbReference type="Proteomes" id="UP000278886"/>
    </source>
</evidence>
<dbReference type="PANTHER" id="PTHR38480">
    <property type="entry name" value="SLR0254 PROTEIN"/>
    <property type="match status" value="1"/>
</dbReference>
<protein>
    <submittedName>
        <fullName evidence="7">RDD family protein</fullName>
    </submittedName>
</protein>
<accession>A0A387B7Q2</accession>
<dbReference type="AlphaFoldDB" id="A0A387B7Q2"/>
<dbReference type="RefSeq" id="WP_120762720.1">
    <property type="nucleotide sequence ID" value="NZ_CP032630.1"/>
</dbReference>
<comment type="subcellular location">
    <subcellularLocation>
        <location evidence="1">Membrane</location>
        <topology evidence="1">Multi-pass membrane protein</topology>
    </subcellularLocation>
</comment>
<dbReference type="OrthoDB" id="9787732at2"/>
<dbReference type="PANTHER" id="PTHR38480:SF1">
    <property type="entry name" value="SLR0254 PROTEIN"/>
    <property type="match status" value="1"/>
</dbReference>
<organism evidence="7 8">
    <name type="scientific">Protaetiibacter intestinalis</name>
    <dbReference type="NCBI Taxonomy" id="2419774"/>
    <lineage>
        <taxon>Bacteria</taxon>
        <taxon>Bacillati</taxon>
        <taxon>Actinomycetota</taxon>
        <taxon>Actinomycetes</taxon>
        <taxon>Micrococcales</taxon>
        <taxon>Microbacteriaceae</taxon>
        <taxon>Protaetiibacter</taxon>
    </lineage>
</organism>
<feature type="transmembrane region" description="Helical" evidence="5">
    <location>
        <begin position="34"/>
        <end position="60"/>
    </location>
</feature>
<evidence type="ECO:0000256" key="1">
    <source>
        <dbReference type="ARBA" id="ARBA00004141"/>
    </source>
</evidence>
<keyword evidence="2 5" id="KW-0812">Transmembrane</keyword>
<evidence type="ECO:0000259" key="6">
    <source>
        <dbReference type="Pfam" id="PF06271"/>
    </source>
</evidence>
<evidence type="ECO:0000313" key="7">
    <source>
        <dbReference type="EMBL" id="AYF98373.1"/>
    </source>
</evidence>
<feature type="transmembrane region" description="Helical" evidence="5">
    <location>
        <begin position="123"/>
        <end position="148"/>
    </location>
</feature>
<sequence>MAADPDADWVDTLDDDDALLTGEAVSLDLRPAGFALRAGGAAVDVLVSFVAFIALVLAFFTPAGALQLEAAWAGVFTITSLVLAFVVLPCLVETLSHGKSLGRLATGSRIVRDDGGAAGFRHAAIRALVGVVDFLFTLGGLAALVGLLSPRSKRLGDHLAGTYAQYERAPRVATPVFGMPLPLLEWASVADVARMPDPLARRIAMFLASTRELDPQRRGFLAQQLAFEASQFVAPLPAVDPELFLAGVTVARRDREARALQLEAERLARLEPVLSADPRP</sequence>
<name>A0A387B7Q2_9MICO</name>
<evidence type="ECO:0000256" key="2">
    <source>
        <dbReference type="ARBA" id="ARBA00022692"/>
    </source>
</evidence>
<keyword evidence="8" id="KW-1185">Reference proteome</keyword>
<feature type="transmembrane region" description="Helical" evidence="5">
    <location>
        <begin position="72"/>
        <end position="92"/>
    </location>
</feature>